<comment type="caution">
    <text evidence="1">The sequence shown here is derived from an EMBL/GenBank/DDBJ whole genome shotgun (WGS) entry which is preliminary data.</text>
</comment>
<protein>
    <submittedName>
        <fullName evidence="1">Uncharacterized protein</fullName>
    </submittedName>
</protein>
<reference evidence="1 2" key="1">
    <citation type="journal article" date="2019" name="Philos. Trans. R. Soc. Lond., B, Biol. Sci.">
        <title>Ant behaviour and brain gene expression of defending hosts depend on the ecological success of the intruding social parasite.</title>
        <authorList>
            <person name="Kaur R."/>
            <person name="Stoldt M."/>
            <person name="Jongepier E."/>
            <person name="Feldmeyer B."/>
            <person name="Menzel F."/>
            <person name="Bornberg-Bauer E."/>
            <person name="Foitzik S."/>
        </authorList>
    </citation>
    <scope>NUCLEOTIDE SEQUENCE [LARGE SCALE GENOMIC DNA]</scope>
    <source>
        <tissue evidence="1">Whole body</tissue>
    </source>
</reference>
<gene>
    <name evidence="1" type="ORF">DBV15_06844</name>
</gene>
<evidence type="ECO:0000313" key="2">
    <source>
        <dbReference type="Proteomes" id="UP000310200"/>
    </source>
</evidence>
<keyword evidence="2" id="KW-1185">Reference proteome</keyword>
<name>A0A4S2JAI6_9HYME</name>
<dbReference type="Proteomes" id="UP000310200">
    <property type="component" value="Unassembled WGS sequence"/>
</dbReference>
<proteinExistence type="predicted"/>
<accession>A0A4S2JAI6</accession>
<dbReference type="EMBL" id="QBLH01003868">
    <property type="protein sequence ID" value="TGZ32401.1"/>
    <property type="molecule type" value="Genomic_DNA"/>
</dbReference>
<dbReference type="AlphaFoldDB" id="A0A4S2JAI6"/>
<organism evidence="1 2">
    <name type="scientific">Temnothorax longispinosus</name>
    <dbReference type="NCBI Taxonomy" id="300112"/>
    <lineage>
        <taxon>Eukaryota</taxon>
        <taxon>Metazoa</taxon>
        <taxon>Ecdysozoa</taxon>
        <taxon>Arthropoda</taxon>
        <taxon>Hexapoda</taxon>
        <taxon>Insecta</taxon>
        <taxon>Pterygota</taxon>
        <taxon>Neoptera</taxon>
        <taxon>Endopterygota</taxon>
        <taxon>Hymenoptera</taxon>
        <taxon>Apocrita</taxon>
        <taxon>Aculeata</taxon>
        <taxon>Formicoidea</taxon>
        <taxon>Formicidae</taxon>
        <taxon>Myrmicinae</taxon>
        <taxon>Temnothorax</taxon>
    </lineage>
</organism>
<sequence>MELLGITCACKRAIAGRSVKYRCKLELAHNEARFNNAFDLNRNVMKIITSPAGPLELMVGIPGTSPAHLSASPCYFRPCRRRRRRRLRTRHKRARTSARRRRRRIYRKYSRRIRRSVVVAAHASAALFCESKHREDEAFITGTIYFARRRGK</sequence>
<evidence type="ECO:0000313" key="1">
    <source>
        <dbReference type="EMBL" id="TGZ32401.1"/>
    </source>
</evidence>